<dbReference type="Proteomes" id="UP001208570">
    <property type="component" value="Unassembled WGS sequence"/>
</dbReference>
<feature type="compositionally biased region" description="Basic and acidic residues" evidence="1">
    <location>
        <begin position="574"/>
        <end position="599"/>
    </location>
</feature>
<sequence length="736" mass="80353">MGNIYSIICPGMGPRDVICKNEEDSKCNANNKSSKWSAKVRKKKDRHKRKPSAPLYNGSVDESDGRDSVSELSQSDYSDAVEEIVPQKGGTRVSLFVKGNSYRSLCEIDDLSDVESHVSSASQITANTEPGDNNICDSEQGSAGKGHVGSVDELVAALDKCYDLKSEPIKDSCSGDSVVKSHDLEPREDKCLDVVQEKERRHDLTIEKADSTEADTSVLDDSKAEYDKSVEAEIELQDEIKDVQTDISQLPETQRDSGVPEGPLPQGPSLEFQADKLPSSVVLDEEDVSSMPTQDASLGDVESNWLLSSSSTETCVALSDSPSLASFTATNKTAPTEPVESPEAIDTVFGSKVCPVQNQYRALSEETVTTSGQNSSSPSSSIQDYSSVYGFDPTLTDERNSLHTLESQRGASFEYGHDQDSLFGQESCIDQELGTLGAGSVEDKDSSDVWQETGVKSRSSSVSDKGSVLDNDNDDDREDEEVSDHSLDLDHQSVVSSATEDETFAVPSNRTVYCDAYGAIHYVEESPDSEEPPSVPPSVDAAAQSASQTGAEGEEENSFFGFFKKALFWVKEPGEPEMEKQDKTLDTSDKDKDNTRVGEEGTSNDADNHNNAEKSTPTGFQGTHKPMDSDKQTPLGLKSIKNPLERFWLAARAVTVLGNEEEPDGSLDPEKLEVYRRKVRLHTDSSDASDGDEEKIEALQEEARDKLRSLPFNSSQVCIYECYRFICIPKVSIGYK</sequence>
<feature type="region of interest" description="Disordered" evidence="1">
    <location>
        <begin position="26"/>
        <end position="83"/>
    </location>
</feature>
<dbReference type="EMBL" id="JAODUP010000073">
    <property type="protein sequence ID" value="KAK2163858.1"/>
    <property type="molecule type" value="Genomic_DNA"/>
</dbReference>
<evidence type="ECO:0000313" key="2">
    <source>
        <dbReference type="EMBL" id="KAK2163858.1"/>
    </source>
</evidence>
<feature type="region of interest" description="Disordered" evidence="1">
    <location>
        <begin position="523"/>
        <end position="556"/>
    </location>
</feature>
<feature type="region of interest" description="Disordered" evidence="1">
    <location>
        <begin position="237"/>
        <end position="296"/>
    </location>
</feature>
<proteinExistence type="predicted"/>
<organism evidence="2 3">
    <name type="scientific">Paralvinella palmiformis</name>
    <dbReference type="NCBI Taxonomy" id="53620"/>
    <lineage>
        <taxon>Eukaryota</taxon>
        <taxon>Metazoa</taxon>
        <taxon>Spiralia</taxon>
        <taxon>Lophotrochozoa</taxon>
        <taxon>Annelida</taxon>
        <taxon>Polychaeta</taxon>
        <taxon>Sedentaria</taxon>
        <taxon>Canalipalpata</taxon>
        <taxon>Terebellida</taxon>
        <taxon>Terebelliformia</taxon>
        <taxon>Alvinellidae</taxon>
        <taxon>Paralvinella</taxon>
    </lineage>
</organism>
<feature type="compositionally biased region" description="Acidic residues" evidence="1">
    <location>
        <begin position="471"/>
        <end position="482"/>
    </location>
</feature>
<feature type="region of interest" description="Disordered" evidence="1">
    <location>
        <begin position="198"/>
        <end position="224"/>
    </location>
</feature>
<feature type="region of interest" description="Disordered" evidence="1">
    <location>
        <begin position="438"/>
        <end position="510"/>
    </location>
</feature>
<feature type="compositionally biased region" description="Basic residues" evidence="1">
    <location>
        <begin position="38"/>
        <end position="51"/>
    </location>
</feature>
<evidence type="ECO:0000256" key="1">
    <source>
        <dbReference type="SAM" id="MobiDB-lite"/>
    </source>
</evidence>
<feature type="compositionally biased region" description="Low complexity" evidence="1">
    <location>
        <begin position="371"/>
        <end position="387"/>
    </location>
</feature>
<feature type="region of interest" description="Disordered" evidence="1">
    <location>
        <begin position="365"/>
        <end position="396"/>
    </location>
</feature>
<protein>
    <submittedName>
        <fullName evidence="2">Uncharacterized protein</fullName>
    </submittedName>
</protein>
<gene>
    <name evidence="2" type="ORF">LSH36_73g04011</name>
</gene>
<reference evidence="2" key="1">
    <citation type="journal article" date="2023" name="Mol. Biol. Evol.">
        <title>Third-Generation Sequencing Reveals the Adaptive Role of the Epigenome in Three Deep-Sea Polychaetes.</title>
        <authorList>
            <person name="Perez M."/>
            <person name="Aroh O."/>
            <person name="Sun Y."/>
            <person name="Lan Y."/>
            <person name="Juniper S.K."/>
            <person name="Young C.R."/>
            <person name="Angers B."/>
            <person name="Qian P.Y."/>
        </authorList>
    </citation>
    <scope>NUCLEOTIDE SEQUENCE</scope>
    <source>
        <strain evidence="2">P08H-3</strain>
    </source>
</reference>
<name>A0AAD9K4B3_9ANNE</name>
<evidence type="ECO:0000313" key="3">
    <source>
        <dbReference type="Proteomes" id="UP001208570"/>
    </source>
</evidence>
<feature type="region of interest" description="Disordered" evidence="1">
    <location>
        <begin position="574"/>
        <end position="636"/>
    </location>
</feature>
<accession>A0AAD9K4B3</accession>
<feature type="compositionally biased region" description="Low complexity" evidence="1">
    <location>
        <begin position="454"/>
        <end position="470"/>
    </location>
</feature>
<feature type="compositionally biased region" description="Polar residues" evidence="1">
    <location>
        <begin position="27"/>
        <end position="36"/>
    </location>
</feature>
<dbReference type="AlphaFoldDB" id="A0AAD9K4B3"/>
<feature type="compositionally biased region" description="Basic and acidic residues" evidence="1">
    <location>
        <begin position="198"/>
        <end position="211"/>
    </location>
</feature>
<comment type="caution">
    <text evidence="2">The sequence shown here is derived from an EMBL/GenBank/DDBJ whole genome shotgun (WGS) entry which is preliminary data.</text>
</comment>
<feature type="compositionally biased region" description="Low complexity" evidence="1">
    <location>
        <begin position="537"/>
        <end position="551"/>
    </location>
</feature>
<keyword evidence="3" id="KW-1185">Reference proteome</keyword>